<evidence type="ECO:0000313" key="4">
    <source>
        <dbReference type="Proteomes" id="UP001604335"/>
    </source>
</evidence>
<dbReference type="SUPFAM" id="SSF51120">
    <property type="entry name" value="beta-Roll"/>
    <property type="match status" value="1"/>
</dbReference>
<feature type="compositionally biased region" description="Polar residues" evidence="1">
    <location>
        <begin position="1"/>
        <end position="10"/>
    </location>
</feature>
<organism evidence="3 4">
    <name type="scientific">Limnothrix redekei LRLZ20PSL1</name>
    <dbReference type="NCBI Taxonomy" id="3112953"/>
    <lineage>
        <taxon>Bacteria</taxon>
        <taxon>Bacillati</taxon>
        <taxon>Cyanobacteriota</taxon>
        <taxon>Cyanophyceae</taxon>
        <taxon>Pseudanabaenales</taxon>
        <taxon>Pseudanabaenaceae</taxon>
        <taxon>Limnothrix</taxon>
    </lineage>
</organism>
<comment type="caution">
    <text evidence="3">The sequence shown here is derived from an EMBL/GenBank/DDBJ whole genome shotgun (WGS) entry which is preliminary data.</text>
</comment>
<feature type="region of interest" description="Disordered" evidence="1">
    <location>
        <begin position="1"/>
        <end position="34"/>
    </location>
</feature>
<feature type="compositionally biased region" description="Polar residues" evidence="1">
    <location>
        <begin position="18"/>
        <end position="34"/>
    </location>
</feature>
<sequence length="644" mass="67875">MATTISTFDWNNRPLLGTTATTNPRNPSQTTPGQQIFLGGFSGLAFEGRDANGRLQFLTHTDRGPNGEPTNLLRDVPGNERPFALPDFQPQLIRFSLDPATRAFTLTETIGLKAADNRPITGLPNLQAAASGTAYTDEVPVDLFGNRLTNDPVGIDSEGVVVAPDGSFWMVDEYRPAIYQFDRTGKLLNRFIPQGTAAAAQQPAGTFGTEILPAVYGSRRANRGFEAVALDGNKLYAFIQSAIDNPDSTADTTSRGSRNLRIVQLDISTREVTAEYLYILDDITRSGDGRTDKIGDAVAIGGGQFAVIERDDLTDTSSNKLIYQIDLAGATNINSPANLRQLPPGKTIEQLTYAELKAAGIEPVAKRLLVNAAEAGYVNVDKPEGLARVDANTLAIVNDNDFGLAADTLPGNGTVPFETEVTPVRLGLIRFDEALPVARAFRGTNAADRLDARGGDNQVFGNQGNDSLAGNQGNDTLYGNQGNDFLRGGQDADILFGGQGDDQLFGDLGRDSLSGDLGNDTLTGAGLDSLRGAGEIDTLVGGAGSDLFVLGNSSGAFYSNTNNSNPGLGDYALITDFSPTDDRLQLASGATYVLGTTTVDATALGLFIDNDGTAGLSGGDELIGVLRGRSTAEASAIASRFLLV</sequence>
<feature type="compositionally biased region" description="Polar residues" evidence="1">
    <location>
        <begin position="459"/>
        <end position="475"/>
    </location>
</feature>
<dbReference type="PROSITE" id="PS00330">
    <property type="entry name" value="HEMOLYSIN_CALCIUM"/>
    <property type="match status" value="1"/>
</dbReference>
<feature type="region of interest" description="Disordered" evidence="1">
    <location>
        <begin position="455"/>
        <end position="475"/>
    </location>
</feature>
<dbReference type="SUPFAM" id="SSF75011">
    <property type="entry name" value="3-carboxy-cis,cis-mucoante lactonizing enzyme"/>
    <property type="match status" value="1"/>
</dbReference>
<dbReference type="Pfam" id="PF13449">
    <property type="entry name" value="Phytase-like"/>
    <property type="match status" value="1"/>
</dbReference>
<dbReference type="PRINTS" id="PR00313">
    <property type="entry name" value="CABNDNGRPT"/>
</dbReference>
<dbReference type="RefSeq" id="WP_393013351.1">
    <property type="nucleotide sequence ID" value="NZ_JAZAQF010000069.1"/>
</dbReference>
<dbReference type="InterPro" id="IPR011049">
    <property type="entry name" value="Serralysin-like_metalloprot_C"/>
</dbReference>
<dbReference type="Gene3D" id="2.150.10.10">
    <property type="entry name" value="Serralysin-like metalloprotease, C-terminal"/>
    <property type="match status" value="2"/>
</dbReference>
<accession>A0ABW7CAN8</accession>
<dbReference type="Pfam" id="PF00353">
    <property type="entry name" value="HemolysinCabind"/>
    <property type="match status" value="2"/>
</dbReference>
<keyword evidence="4" id="KW-1185">Reference proteome</keyword>
<proteinExistence type="predicted"/>
<reference evidence="4" key="1">
    <citation type="journal article" date="2024" name="Algal Res.">
        <title>Biochemical, toxicological and genomic investigation of a high-biomass producing Limnothrix strain isolated from Italian shallow drinking water reservoir.</title>
        <authorList>
            <person name="Simonazzi M."/>
            <person name="Shishido T.K."/>
            <person name="Delbaje E."/>
            <person name="Wahlsten M."/>
            <person name="Fewer D.P."/>
            <person name="Sivonen K."/>
            <person name="Pezzolesi L."/>
            <person name="Pistocchi R."/>
        </authorList>
    </citation>
    <scope>NUCLEOTIDE SEQUENCE [LARGE SCALE GENOMIC DNA]</scope>
    <source>
        <strain evidence="4">LRLZ20PSL1</strain>
    </source>
</reference>
<dbReference type="InterPro" id="IPR018511">
    <property type="entry name" value="Hemolysin-typ_Ca-bd_CS"/>
</dbReference>
<protein>
    <submittedName>
        <fullName evidence="3">Esterase-like activity of phytase family protein</fullName>
    </submittedName>
</protein>
<feature type="domain" description="Phytase-like" evidence="2">
    <location>
        <begin position="38"/>
        <end position="402"/>
    </location>
</feature>
<dbReference type="InterPro" id="IPR001343">
    <property type="entry name" value="Hemolysn_Ca-bd"/>
</dbReference>
<dbReference type="Proteomes" id="UP001604335">
    <property type="component" value="Unassembled WGS sequence"/>
</dbReference>
<dbReference type="EMBL" id="JAZAQF010000069">
    <property type="protein sequence ID" value="MFG3818217.1"/>
    <property type="molecule type" value="Genomic_DNA"/>
</dbReference>
<name>A0ABW7CAN8_9CYAN</name>
<dbReference type="PANTHER" id="PTHR37957">
    <property type="entry name" value="BLR7070 PROTEIN"/>
    <property type="match status" value="1"/>
</dbReference>
<dbReference type="PANTHER" id="PTHR37957:SF1">
    <property type="entry name" value="PHYTASE-LIKE DOMAIN-CONTAINING PROTEIN"/>
    <property type="match status" value="1"/>
</dbReference>
<evidence type="ECO:0000259" key="2">
    <source>
        <dbReference type="Pfam" id="PF13449"/>
    </source>
</evidence>
<gene>
    <name evidence="3" type="ORF">VPK24_11270</name>
</gene>
<evidence type="ECO:0000313" key="3">
    <source>
        <dbReference type="EMBL" id="MFG3818217.1"/>
    </source>
</evidence>
<evidence type="ECO:0000256" key="1">
    <source>
        <dbReference type="SAM" id="MobiDB-lite"/>
    </source>
</evidence>
<dbReference type="InterPro" id="IPR027372">
    <property type="entry name" value="Phytase-like_dom"/>
</dbReference>